<feature type="domain" description="Serpin" evidence="6">
    <location>
        <begin position="27"/>
        <end position="401"/>
    </location>
</feature>
<dbReference type="AlphaFoldDB" id="A0AAD8WPR0"/>
<dbReference type="InterPro" id="IPR023796">
    <property type="entry name" value="Serpin_dom"/>
</dbReference>
<dbReference type="GO" id="GO:0005615">
    <property type="term" value="C:extracellular space"/>
    <property type="evidence" value="ECO:0007669"/>
    <property type="project" value="InterPro"/>
</dbReference>
<sequence length="405" mass="43825">MADRDEARPSKKARESAGSGGLTAFALRLAKQLADGEGTRDNNVAFSPLSVYTTLGLVAAGARGKTLDELLGLLGASSPDDVAGFVRGLAADPSGSDGPLVTYAYGVFHQKNMEITAAYRDTAAESYKAEIRAVDFAKGDREKIREEINKWVAEATNNLISEILPEGYLTCWSRFVLTNAIYFKGVWENLFPVRLTENREFHRLGEAAAVEVPFMTFGPGERSLFLSYDKGFKVLRLPYRNSDASTSAFSMCVFLPNERKGLRAMVDALAAGGSVVDHVPKYPSKVRRVLLPKFKLSFFASLVGVLKGLGLVEAFSKAADLSGLVEQRVCDVRLDEVFHKAVVEVNEEGTVAAACTAVGGRVKQSARKGTSMEFIADHPFAFYILEEVSGAVVFAGHVLDPSSSQ</sequence>
<dbReference type="InterPro" id="IPR000215">
    <property type="entry name" value="Serpin_fam"/>
</dbReference>
<keyword evidence="3" id="KW-0722">Serine protease inhibitor</keyword>
<dbReference type="Gene3D" id="2.30.39.10">
    <property type="entry name" value="Alpha-1-antitrypsin, domain 1"/>
    <property type="match status" value="1"/>
</dbReference>
<evidence type="ECO:0000259" key="6">
    <source>
        <dbReference type="SMART" id="SM00093"/>
    </source>
</evidence>
<evidence type="ECO:0000256" key="2">
    <source>
        <dbReference type="ARBA" id="ARBA00022690"/>
    </source>
</evidence>
<organism evidence="7 8">
    <name type="scientific">Lolium multiflorum</name>
    <name type="common">Italian ryegrass</name>
    <name type="synonym">Lolium perenne subsp. multiflorum</name>
    <dbReference type="NCBI Taxonomy" id="4521"/>
    <lineage>
        <taxon>Eukaryota</taxon>
        <taxon>Viridiplantae</taxon>
        <taxon>Streptophyta</taxon>
        <taxon>Embryophyta</taxon>
        <taxon>Tracheophyta</taxon>
        <taxon>Spermatophyta</taxon>
        <taxon>Magnoliopsida</taxon>
        <taxon>Liliopsida</taxon>
        <taxon>Poales</taxon>
        <taxon>Poaceae</taxon>
        <taxon>BOP clade</taxon>
        <taxon>Pooideae</taxon>
        <taxon>Poodae</taxon>
        <taxon>Poeae</taxon>
        <taxon>Poeae Chloroplast Group 2 (Poeae type)</taxon>
        <taxon>Loliodinae</taxon>
        <taxon>Loliinae</taxon>
        <taxon>Lolium</taxon>
    </lineage>
</organism>
<proteinExistence type="inferred from homology"/>
<evidence type="ECO:0000256" key="1">
    <source>
        <dbReference type="ARBA" id="ARBA00009500"/>
    </source>
</evidence>
<reference evidence="7" key="1">
    <citation type="submission" date="2023-07" db="EMBL/GenBank/DDBJ databases">
        <title>A chromosome-level genome assembly of Lolium multiflorum.</title>
        <authorList>
            <person name="Chen Y."/>
            <person name="Copetti D."/>
            <person name="Kolliker R."/>
            <person name="Studer B."/>
        </authorList>
    </citation>
    <scope>NUCLEOTIDE SEQUENCE</scope>
    <source>
        <strain evidence="7">02402/16</strain>
        <tissue evidence="7">Leaf</tissue>
    </source>
</reference>
<comment type="similarity">
    <text evidence="1 5">Belongs to the serpin family.</text>
</comment>
<dbReference type="Pfam" id="PF00079">
    <property type="entry name" value="Serpin"/>
    <property type="match status" value="1"/>
</dbReference>
<dbReference type="GO" id="GO:0004867">
    <property type="term" value="F:serine-type endopeptidase inhibitor activity"/>
    <property type="evidence" value="ECO:0007669"/>
    <property type="project" value="UniProtKB-KW"/>
</dbReference>
<evidence type="ECO:0000313" key="7">
    <source>
        <dbReference type="EMBL" id="KAK1670102.1"/>
    </source>
</evidence>
<dbReference type="InterPro" id="IPR036186">
    <property type="entry name" value="Serpin_sf"/>
</dbReference>
<evidence type="ECO:0000256" key="3">
    <source>
        <dbReference type="ARBA" id="ARBA00022900"/>
    </source>
</evidence>
<dbReference type="PANTHER" id="PTHR11461">
    <property type="entry name" value="SERINE PROTEASE INHIBITOR, SERPIN"/>
    <property type="match status" value="1"/>
</dbReference>
<keyword evidence="2" id="KW-0646">Protease inhibitor</keyword>
<dbReference type="Proteomes" id="UP001231189">
    <property type="component" value="Unassembled WGS sequence"/>
</dbReference>
<evidence type="ECO:0000256" key="5">
    <source>
        <dbReference type="RuleBase" id="RU000411"/>
    </source>
</evidence>
<evidence type="ECO:0000313" key="8">
    <source>
        <dbReference type="Proteomes" id="UP001231189"/>
    </source>
</evidence>
<dbReference type="SUPFAM" id="SSF56574">
    <property type="entry name" value="Serpins"/>
    <property type="match status" value="1"/>
</dbReference>
<dbReference type="SMART" id="SM00093">
    <property type="entry name" value="SERPIN"/>
    <property type="match status" value="1"/>
</dbReference>
<dbReference type="InterPro" id="IPR042185">
    <property type="entry name" value="Serpin_sf_2"/>
</dbReference>
<keyword evidence="8" id="KW-1185">Reference proteome</keyword>
<protein>
    <recommendedName>
        <fullName evidence="6">Serpin domain-containing protein</fullName>
    </recommendedName>
</protein>
<comment type="caution">
    <text evidence="7">The sequence shown here is derived from an EMBL/GenBank/DDBJ whole genome shotgun (WGS) entry which is preliminary data.</text>
</comment>
<accession>A0AAD8WPR0</accession>
<gene>
    <name evidence="7" type="ORF">QYE76_058261</name>
</gene>
<comment type="function">
    <text evidence="4">Probable serine protease inhibitor.</text>
</comment>
<name>A0AAD8WPR0_LOLMU</name>
<dbReference type="PANTHER" id="PTHR11461:SF209">
    <property type="entry name" value="SERPIN-Z8-RELATED"/>
    <property type="match status" value="1"/>
</dbReference>
<dbReference type="EMBL" id="JAUUTY010000003">
    <property type="protein sequence ID" value="KAK1670102.1"/>
    <property type="molecule type" value="Genomic_DNA"/>
</dbReference>
<dbReference type="Gene3D" id="3.30.497.10">
    <property type="entry name" value="Antithrombin, subunit I, domain 2"/>
    <property type="match status" value="1"/>
</dbReference>
<evidence type="ECO:0000256" key="4">
    <source>
        <dbReference type="ARBA" id="ARBA00049586"/>
    </source>
</evidence>
<dbReference type="InterPro" id="IPR042178">
    <property type="entry name" value="Serpin_sf_1"/>
</dbReference>